<evidence type="ECO:0000256" key="4">
    <source>
        <dbReference type="ARBA" id="ARBA00023024"/>
    </source>
</evidence>
<dbReference type="GO" id="GO:0008061">
    <property type="term" value="F:chitin binding"/>
    <property type="evidence" value="ECO:0007669"/>
    <property type="project" value="InterPro"/>
</dbReference>
<name>A0A7W3FMW1_9GAMM</name>
<dbReference type="SUPFAM" id="SSF51445">
    <property type="entry name" value="(Trans)glycosidases"/>
    <property type="match status" value="1"/>
</dbReference>
<dbReference type="InterPro" id="IPR001579">
    <property type="entry name" value="Glyco_hydro_18_chit_AS"/>
</dbReference>
<dbReference type="Gene3D" id="3.20.20.80">
    <property type="entry name" value="Glycosidases"/>
    <property type="match status" value="1"/>
</dbReference>
<accession>A0A7W3FMW1</accession>
<evidence type="ECO:0000256" key="6">
    <source>
        <dbReference type="ARBA" id="ARBA00023326"/>
    </source>
</evidence>
<protein>
    <recommendedName>
        <fullName evidence="2">chitinase</fullName>
        <ecNumber evidence="2">3.2.1.14</ecNumber>
    </recommendedName>
</protein>
<evidence type="ECO:0000256" key="8">
    <source>
        <dbReference type="RuleBase" id="RU004453"/>
    </source>
</evidence>
<dbReference type="InterPro" id="IPR017853">
    <property type="entry name" value="GH"/>
</dbReference>
<dbReference type="GO" id="GO:0000272">
    <property type="term" value="P:polysaccharide catabolic process"/>
    <property type="evidence" value="ECO:0007669"/>
    <property type="project" value="UniProtKB-KW"/>
</dbReference>
<dbReference type="SMART" id="SM00636">
    <property type="entry name" value="Glyco_18"/>
    <property type="match status" value="1"/>
</dbReference>
<dbReference type="InterPro" id="IPR029070">
    <property type="entry name" value="Chitinase_insertion_sf"/>
</dbReference>
<dbReference type="Gene3D" id="3.10.50.10">
    <property type="match status" value="1"/>
</dbReference>
<reference evidence="11 12" key="1">
    <citation type="submission" date="2020-08" db="EMBL/GenBank/DDBJ databases">
        <title>Stenotrophomonas tumulicola JCM 30961.</title>
        <authorList>
            <person name="Deng Y."/>
        </authorList>
    </citation>
    <scope>NUCLEOTIDE SEQUENCE [LARGE SCALE GENOMIC DNA]</scope>
    <source>
        <strain evidence="11 12">JCM 30961</strain>
    </source>
</reference>
<comment type="catalytic activity">
    <reaction evidence="1">
        <text>Random endo-hydrolysis of N-acetyl-beta-D-glucosaminide (1-&gt;4)-beta-linkages in chitin and chitodextrins.</text>
        <dbReference type="EC" id="3.2.1.14"/>
    </reaction>
</comment>
<dbReference type="AlphaFoldDB" id="A0A7W3FMW1"/>
<keyword evidence="3 7" id="KW-0378">Hydrolase</keyword>
<dbReference type="InterPro" id="IPR050314">
    <property type="entry name" value="Glycosyl_Hydrlase_18"/>
</dbReference>
<comment type="caution">
    <text evidence="11">The sequence shown here is derived from an EMBL/GenBank/DDBJ whole genome shotgun (WGS) entry which is preliminary data.</text>
</comment>
<evidence type="ECO:0000256" key="1">
    <source>
        <dbReference type="ARBA" id="ARBA00000822"/>
    </source>
</evidence>
<keyword evidence="5 7" id="KW-0326">Glycosidase</keyword>
<gene>
    <name evidence="11" type="ORF">H4O11_11860</name>
</gene>
<dbReference type="InterPro" id="IPR011583">
    <property type="entry name" value="Chitinase_II/V-like_cat"/>
</dbReference>
<dbReference type="GO" id="GO:0006032">
    <property type="term" value="P:chitin catabolic process"/>
    <property type="evidence" value="ECO:0007669"/>
    <property type="project" value="UniProtKB-KW"/>
</dbReference>
<organism evidence="11 12">
    <name type="scientific">Stenotrophomonas tumulicola</name>
    <dbReference type="NCBI Taxonomy" id="1685415"/>
    <lineage>
        <taxon>Bacteria</taxon>
        <taxon>Pseudomonadati</taxon>
        <taxon>Pseudomonadota</taxon>
        <taxon>Gammaproteobacteria</taxon>
        <taxon>Lysobacterales</taxon>
        <taxon>Lysobacteraceae</taxon>
        <taxon>Stenotrophomonas</taxon>
    </lineage>
</organism>
<dbReference type="PANTHER" id="PTHR11177:SF317">
    <property type="entry name" value="CHITINASE 12-RELATED"/>
    <property type="match status" value="1"/>
</dbReference>
<evidence type="ECO:0000256" key="2">
    <source>
        <dbReference type="ARBA" id="ARBA00012729"/>
    </source>
</evidence>
<proteinExistence type="inferred from homology"/>
<evidence type="ECO:0000256" key="7">
    <source>
        <dbReference type="RuleBase" id="RU000489"/>
    </source>
</evidence>
<dbReference type="RefSeq" id="WP_182339636.1">
    <property type="nucleotide sequence ID" value="NZ_JACGXS010000005.1"/>
</dbReference>
<sequence>MFRQTAAVLVVLLASVVPLAATAAERAPTVLGAYYPGGSAPRYPVSAIPADRLTHLFYAFSTIKDGRCIVGDEAPANFTALAELKHAHPHLRTLISIGGWGAGGFSDAALTEASRKRFVDSCMALFFDHHAGTFDGVDIDWEFPVSGGPEEIVHRPQDRDNLTRLAQDFRAALDARGRKVGQPMLLTAALAAGRLQTGGPYDPAASYDLPALAKVFDFINLMSYDMGTGFSSVSTFNAPLNAVDGDPLEPSLRRWNNVAGAVQYYRGHGVPTDKLVLGVPFYGRGFKVAGDAPDGLFQAYSAPADAGDWRLIKARYLGQPGWASHWQPQAQSPWLYNAGEKVFISYEDPRSIAIRSHYAHSEGLRGVFMWELTGDDEQASLLDAMLSPYDPKGDGGD</sequence>
<keyword evidence="9" id="KW-0732">Signal</keyword>
<feature type="domain" description="GH18" evidence="10">
    <location>
        <begin position="29"/>
        <end position="397"/>
    </location>
</feature>
<dbReference type="GO" id="GO:0008843">
    <property type="term" value="F:endochitinase activity"/>
    <property type="evidence" value="ECO:0007669"/>
    <property type="project" value="UniProtKB-EC"/>
</dbReference>
<dbReference type="PROSITE" id="PS01095">
    <property type="entry name" value="GH18_1"/>
    <property type="match status" value="1"/>
</dbReference>
<dbReference type="PROSITE" id="PS51910">
    <property type="entry name" value="GH18_2"/>
    <property type="match status" value="1"/>
</dbReference>
<dbReference type="InterPro" id="IPR001223">
    <property type="entry name" value="Glyco_hydro18_cat"/>
</dbReference>
<keyword evidence="6" id="KW-0119">Carbohydrate metabolism</keyword>
<keyword evidence="4" id="KW-0146">Chitin degradation</keyword>
<dbReference type="SUPFAM" id="SSF54556">
    <property type="entry name" value="Chitinase insertion domain"/>
    <property type="match status" value="1"/>
</dbReference>
<dbReference type="EC" id="3.2.1.14" evidence="2"/>
<keyword evidence="12" id="KW-1185">Reference proteome</keyword>
<evidence type="ECO:0000259" key="10">
    <source>
        <dbReference type="PROSITE" id="PS51910"/>
    </source>
</evidence>
<dbReference type="PANTHER" id="PTHR11177">
    <property type="entry name" value="CHITINASE"/>
    <property type="match status" value="1"/>
</dbReference>
<evidence type="ECO:0000256" key="5">
    <source>
        <dbReference type="ARBA" id="ARBA00023295"/>
    </source>
</evidence>
<keyword evidence="6" id="KW-0624">Polysaccharide degradation</keyword>
<evidence type="ECO:0000313" key="12">
    <source>
        <dbReference type="Proteomes" id="UP000547058"/>
    </source>
</evidence>
<feature type="signal peptide" evidence="9">
    <location>
        <begin position="1"/>
        <end position="23"/>
    </location>
</feature>
<evidence type="ECO:0000256" key="3">
    <source>
        <dbReference type="ARBA" id="ARBA00022801"/>
    </source>
</evidence>
<comment type="similarity">
    <text evidence="8">Belongs to the glycosyl hydrolase 18 family.</text>
</comment>
<dbReference type="Pfam" id="PF00704">
    <property type="entry name" value="Glyco_hydro_18"/>
    <property type="match status" value="1"/>
</dbReference>
<dbReference type="CDD" id="cd06548">
    <property type="entry name" value="GH18_chitinase"/>
    <property type="match status" value="1"/>
</dbReference>
<dbReference type="EMBL" id="JACGXS010000005">
    <property type="protein sequence ID" value="MBA8682498.1"/>
    <property type="molecule type" value="Genomic_DNA"/>
</dbReference>
<evidence type="ECO:0000313" key="11">
    <source>
        <dbReference type="EMBL" id="MBA8682498.1"/>
    </source>
</evidence>
<feature type="chain" id="PRO_5031238090" description="chitinase" evidence="9">
    <location>
        <begin position="24"/>
        <end position="397"/>
    </location>
</feature>
<evidence type="ECO:0000256" key="9">
    <source>
        <dbReference type="SAM" id="SignalP"/>
    </source>
</evidence>
<dbReference type="Proteomes" id="UP000547058">
    <property type="component" value="Unassembled WGS sequence"/>
</dbReference>